<feature type="transmembrane region" description="Helical" evidence="1">
    <location>
        <begin position="31"/>
        <end position="53"/>
    </location>
</feature>
<feature type="domain" description="DUF58" evidence="2">
    <location>
        <begin position="206"/>
        <end position="421"/>
    </location>
</feature>
<keyword evidence="4" id="KW-1185">Reference proteome</keyword>
<dbReference type="Proteomes" id="UP001595868">
    <property type="component" value="Unassembled WGS sequence"/>
</dbReference>
<dbReference type="Pfam" id="PF01882">
    <property type="entry name" value="DUF58"/>
    <property type="match status" value="1"/>
</dbReference>
<reference evidence="4" key="1">
    <citation type="journal article" date="2019" name="Int. J. Syst. Evol. Microbiol.">
        <title>The Global Catalogue of Microorganisms (GCM) 10K type strain sequencing project: providing services to taxonomists for standard genome sequencing and annotation.</title>
        <authorList>
            <consortium name="The Broad Institute Genomics Platform"/>
            <consortium name="The Broad Institute Genome Sequencing Center for Infectious Disease"/>
            <person name="Wu L."/>
            <person name="Ma J."/>
        </authorList>
    </citation>
    <scope>NUCLEOTIDE SEQUENCE [LARGE SCALE GENOMIC DNA]</scope>
    <source>
        <strain evidence="4">2902at01</strain>
    </source>
</reference>
<organism evidence="3 4">
    <name type="scientific">Micromonospora zhanjiangensis</name>
    <dbReference type="NCBI Taxonomy" id="1522057"/>
    <lineage>
        <taxon>Bacteria</taxon>
        <taxon>Bacillati</taxon>
        <taxon>Actinomycetota</taxon>
        <taxon>Actinomycetes</taxon>
        <taxon>Micromonosporales</taxon>
        <taxon>Micromonosporaceae</taxon>
        <taxon>Micromonospora</taxon>
    </lineage>
</organism>
<dbReference type="PANTHER" id="PTHR33608:SF3">
    <property type="entry name" value="SLR2013 PROTEIN"/>
    <property type="match status" value="1"/>
</dbReference>
<keyword evidence="1" id="KW-1133">Transmembrane helix</keyword>
<keyword evidence="1" id="KW-0812">Transmembrane</keyword>
<feature type="transmembrane region" description="Helical" evidence="1">
    <location>
        <begin position="7"/>
        <end position="25"/>
    </location>
</feature>
<dbReference type="InterPro" id="IPR002881">
    <property type="entry name" value="DUF58"/>
</dbReference>
<accession>A0ABV8KRH2</accession>
<protein>
    <submittedName>
        <fullName evidence="3">DUF58 domain-containing protein</fullName>
    </submittedName>
</protein>
<evidence type="ECO:0000313" key="4">
    <source>
        <dbReference type="Proteomes" id="UP001595868"/>
    </source>
</evidence>
<dbReference type="RefSeq" id="WP_377549342.1">
    <property type="nucleotide sequence ID" value="NZ_JBHSBN010000017.1"/>
</dbReference>
<dbReference type="PANTHER" id="PTHR33608">
    <property type="entry name" value="BLL2464 PROTEIN"/>
    <property type="match status" value="1"/>
</dbReference>
<name>A0ABV8KRH2_9ACTN</name>
<dbReference type="EMBL" id="JBHSBN010000017">
    <property type="protein sequence ID" value="MFC4108713.1"/>
    <property type="molecule type" value="Genomic_DNA"/>
</dbReference>
<evidence type="ECO:0000313" key="3">
    <source>
        <dbReference type="EMBL" id="MFC4108713.1"/>
    </source>
</evidence>
<gene>
    <name evidence="3" type="ORF">ACFOX0_22605</name>
</gene>
<proteinExistence type="predicted"/>
<comment type="caution">
    <text evidence="3">The sequence shown here is derived from an EMBL/GenBank/DDBJ whole genome shotgun (WGS) entry which is preliminary data.</text>
</comment>
<sequence length="455" mass="48598">MLTWRVPALTGVLGAAALTLGGWLLSPVGMWWALAAAVAVVAVLTGLDLLAAAPAGEVRLVRSGPRQVRLGESAEVTLTVTNVSLRMLRALVRDAWVPSAGAAQPYAHVVQLEPGESADVVTTLTPTRRGDRPAARVTIRSYGPLGLAFRQTGRRRAAALTPPWTLTALPPFTSRRFLPEKLSRLRVIDGRTVARGRGQGTEFDSLREYVIGDDVRSIDWRGTARREHVVVKTWRPERDRRVLCVLDTGRTSAGRVGTVGGPGEPARPGEPRLDAAIDAALLLAALAAHADDRVDLLAVDTLVRANVSSSIRRSQLHRLTQALAGLTPALVETDFGRIVAEVLRVARKRSLVVLFTTLDAGALGEGLLPVLPQLVSRHTVLVAAVHDPSLEALAARRGGPADLHTAAAAERTLAELHRVRAALTRYNVQVVDAPVETFAGAVADRYLALKAAGRL</sequence>
<keyword evidence="1" id="KW-0472">Membrane</keyword>
<evidence type="ECO:0000259" key="2">
    <source>
        <dbReference type="Pfam" id="PF01882"/>
    </source>
</evidence>
<evidence type="ECO:0000256" key="1">
    <source>
        <dbReference type="SAM" id="Phobius"/>
    </source>
</evidence>